<evidence type="ECO:0000256" key="2">
    <source>
        <dbReference type="SAM" id="MobiDB-lite"/>
    </source>
</evidence>
<dbReference type="InterPro" id="IPR036865">
    <property type="entry name" value="CRAL-TRIO_dom_sf"/>
</dbReference>
<dbReference type="Pfam" id="PF00620">
    <property type="entry name" value="RhoGAP"/>
    <property type="match status" value="1"/>
</dbReference>
<dbReference type="InterPro" id="IPR000198">
    <property type="entry name" value="RhoGAP_dom"/>
</dbReference>
<evidence type="ECO:0000313" key="5">
    <source>
        <dbReference type="Ensembl" id="ENSSHAP00000032405.1"/>
    </source>
</evidence>
<dbReference type="FunCoup" id="A0A7N4P562">
    <property type="interactions" value="2254"/>
</dbReference>
<dbReference type="Gene3D" id="3.40.525.10">
    <property type="entry name" value="CRAL-TRIO lipid binding domain"/>
    <property type="match status" value="1"/>
</dbReference>
<dbReference type="GO" id="GO:0031267">
    <property type="term" value="F:small GTPase binding"/>
    <property type="evidence" value="ECO:0007669"/>
    <property type="project" value="Ensembl"/>
</dbReference>
<dbReference type="InterPro" id="IPR049592">
    <property type="entry name" value="ARHGAP1_RhoGAP"/>
</dbReference>
<dbReference type="InterPro" id="IPR001251">
    <property type="entry name" value="CRAL-TRIO_dom"/>
</dbReference>
<dbReference type="AlphaFoldDB" id="A0A7N4P562"/>
<dbReference type="GO" id="GO:0001726">
    <property type="term" value="C:ruffle"/>
    <property type="evidence" value="ECO:0007669"/>
    <property type="project" value="Ensembl"/>
</dbReference>
<feature type="domain" description="Rho-GAP" evidence="4">
    <location>
        <begin position="362"/>
        <end position="549"/>
    </location>
</feature>
<dbReference type="GO" id="GO:0016197">
    <property type="term" value="P:endosomal transport"/>
    <property type="evidence" value="ECO:0007669"/>
    <property type="project" value="Ensembl"/>
</dbReference>
<organism evidence="5 6">
    <name type="scientific">Sarcophilus harrisii</name>
    <name type="common">Tasmanian devil</name>
    <name type="synonym">Sarcophilus laniarius</name>
    <dbReference type="NCBI Taxonomy" id="9305"/>
    <lineage>
        <taxon>Eukaryota</taxon>
        <taxon>Metazoa</taxon>
        <taxon>Chordata</taxon>
        <taxon>Craniata</taxon>
        <taxon>Vertebrata</taxon>
        <taxon>Euteleostomi</taxon>
        <taxon>Mammalia</taxon>
        <taxon>Metatheria</taxon>
        <taxon>Dasyuromorphia</taxon>
        <taxon>Dasyuridae</taxon>
        <taxon>Sarcophilus</taxon>
    </lineage>
</organism>
<dbReference type="Proteomes" id="UP000007648">
    <property type="component" value="Unassembled WGS sequence"/>
</dbReference>
<dbReference type="Ensembl" id="ENSSHAT00000047151.1">
    <property type="protein sequence ID" value="ENSSHAP00000032405.1"/>
    <property type="gene ID" value="ENSSHAG00000016324.2"/>
</dbReference>
<reference evidence="5 6" key="1">
    <citation type="journal article" date="2011" name="Proc. Natl. Acad. Sci. U.S.A.">
        <title>Genetic diversity and population structure of the endangered marsupial Sarcophilus harrisii (Tasmanian devil).</title>
        <authorList>
            <person name="Miller W."/>
            <person name="Hayes V.M."/>
            <person name="Ratan A."/>
            <person name="Petersen D.C."/>
            <person name="Wittekindt N.E."/>
            <person name="Miller J."/>
            <person name="Walenz B."/>
            <person name="Knight J."/>
            <person name="Qi J."/>
            <person name="Zhao F."/>
            <person name="Wang Q."/>
            <person name="Bedoya-Reina O.C."/>
            <person name="Katiyar N."/>
            <person name="Tomsho L.P."/>
            <person name="Kasson L.M."/>
            <person name="Hardie R.A."/>
            <person name="Woodbridge P."/>
            <person name="Tindall E.A."/>
            <person name="Bertelsen M.F."/>
            <person name="Dixon D."/>
            <person name="Pyecroft S."/>
            <person name="Helgen K.M."/>
            <person name="Lesk A.M."/>
            <person name="Pringle T.H."/>
            <person name="Patterson N."/>
            <person name="Zhang Y."/>
            <person name="Kreiss A."/>
            <person name="Woods G.M."/>
            <person name="Jones M.E."/>
            <person name="Schuster S.C."/>
        </authorList>
    </citation>
    <scope>NUCLEOTIDE SEQUENCE [LARGE SCALE GENOMIC DNA]</scope>
</reference>
<dbReference type="GO" id="GO:0005096">
    <property type="term" value="F:GTPase activator activity"/>
    <property type="evidence" value="ECO:0007669"/>
    <property type="project" value="UniProtKB-KW"/>
</dbReference>
<dbReference type="FunFam" id="3.40.525.10:FF:000007">
    <property type="entry name" value="rho GTPase-activating protein 1"/>
    <property type="match status" value="1"/>
</dbReference>
<dbReference type="PANTHER" id="PTHR45808:SF6">
    <property type="entry name" value="RHO GTPASE-ACTIVATING PROTEIN 1"/>
    <property type="match status" value="1"/>
</dbReference>
<gene>
    <name evidence="5" type="primary">ARHGAP1</name>
</gene>
<name>A0A7N4P562_SARHA</name>
<dbReference type="PROSITE" id="PS50238">
    <property type="entry name" value="RHOGAP"/>
    <property type="match status" value="1"/>
</dbReference>
<keyword evidence="6" id="KW-1185">Reference proteome</keyword>
<dbReference type="GO" id="GO:0005829">
    <property type="term" value="C:cytosol"/>
    <property type="evidence" value="ECO:0007669"/>
    <property type="project" value="Ensembl"/>
</dbReference>
<protein>
    <submittedName>
        <fullName evidence="5">Rho GTPase activating protein 1</fullName>
    </submittedName>
</protein>
<dbReference type="SMART" id="SM00516">
    <property type="entry name" value="SEC14"/>
    <property type="match status" value="1"/>
</dbReference>
<dbReference type="GO" id="GO:2001136">
    <property type="term" value="P:negative regulation of endocytic recycling"/>
    <property type="evidence" value="ECO:0007669"/>
    <property type="project" value="Ensembl"/>
</dbReference>
<dbReference type="GO" id="GO:0010008">
    <property type="term" value="C:endosome membrane"/>
    <property type="evidence" value="ECO:0007669"/>
    <property type="project" value="Ensembl"/>
</dbReference>
<evidence type="ECO:0000313" key="6">
    <source>
        <dbReference type="Proteomes" id="UP000007648"/>
    </source>
</evidence>
<evidence type="ECO:0000259" key="4">
    <source>
        <dbReference type="PROSITE" id="PS50238"/>
    </source>
</evidence>
<dbReference type="SUPFAM" id="SSF52087">
    <property type="entry name" value="CRAL/TRIO domain"/>
    <property type="match status" value="1"/>
</dbReference>
<dbReference type="GeneTree" id="ENSGT00940000160630"/>
<dbReference type="InParanoid" id="A0A7N4P562"/>
<reference evidence="5" key="3">
    <citation type="submission" date="2025-09" db="UniProtKB">
        <authorList>
            <consortium name="Ensembl"/>
        </authorList>
    </citation>
    <scope>IDENTIFICATION</scope>
</reference>
<feature type="compositionally biased region" description="Basic residues" evidence="2">
    <location>
        <begin position="88"/>
        <end position="110"/>
    </location>
</feature>
<dbReference type="GO" id="GO:0007264">
    <property type="term" value="P:small GTPase-mediated signal transduction"/>
    <property type="evidence" value="ECO:0007669"/>
    <property type="project" value="Ensembl"/>
</dbReference>
<dbReference type="SUPFAM" id="SSF48350">
    <property type="entry name" value="GTPase activation domain, GAP"/>
    <property type="match status" value="1"/>
</dbReference>
<dbReference type="PROSITE" id="PS50191">
    <property type="entry name" value="CRAL_TRIO"/>
    <property type="match status" value="1"/>
</dbReference>
<feature type="region of interest" description="Disordered" evidence="2">
    <location>
        <begin position="146"/>
        <end position="173"/>
    </location>
</feature>
<dbReference type="InterPro" id="IPR008936">
    <property type="entry name" value="Rho_GTPase_activation_prot"/>
</dbReference>
<dbReference type="FunFam" id="1.10.555.10:FF:000024">
    <property type="entry name" value="Rho GTPase-activating protein 1"/>
    <property type="match status" value="1"/>
</dbReference>
<dbReference type="CDD" id="cd04404">
    <property type="entry name" value="RhoGAP-p50rhoGAP"/>
    <property type="match status" value="1"/>
</dbReference>
<evidence type="ECO:0000259" key="3">
    <source>
        <dbReference type="PROSITE" id="PS50191"/>
    </source>
</evidence>
<feature type="region of interest" description="Disordered" evidence="2">
    <location>
        <begin position="88"/>
        <end position="128"/>
    </location>
</feature>
<dbReference type="Pfam" id="PF13716">
    <property type="entry name" value="CRAL_TRIO_2"/>
    <property type="match status" value="1"/>
</dbReference>
<reference evidence="5" key="2">
    <citation type="submission" date="2025-08" db="UniProtKB">
        <authorList>
            <consortium name="Ensembl"/>
        </authorList>
    </citation>
    <scope>IDENTIFICATION</scope>
</reference>
<keyword evidence="1" id="KW-0343">GTPase activation</keyword>
<feature type="compositionally biased region" description="Basic and acidic residues" evidence="2">
    <location>
        <begin position="146"/>
        <end position="166"/>
    </location>
</feature>
<dbReference type="CDD" id="cd00170">
    <property type="entry name" value="SEC14"/>
    <property type="match status" value="1"/>
</dbReference>
<accession>A0A7N4P562</accession>
<dbReference type="GO" id="GO:0097443">
    <property type="term" value="C:sorting endosome"/>
    <property type="evidence" value="ECO:0007669"/>
    <property type="project" value="Ensembl"/>
</dbReference>
<dbReference type="PANTHER" id="PTHR45808">
    <property type="entry name" value="RHO GTPASE-ACTIVATING PROTEIN 68F"/>
    <property type="match status" value="1"/>
</dbReference>
<dbReference type="SMART" id="SM00324">
    <property type="entry name" value="RhoGAP"/>
    <property type="match status" value="1"/>
</dbReference>
<proteinExistence type="predicted"/>
<sequence length="555" mass="63394">MGKEGGGGGAKRKCWLGAPGGGHVCFWQEAGSGRADGRKCRDGGAGVGVGLWRGRMGGREGGGRRPFVPPSLPPCVRFGAGCWRSFDRRRRRQRQKRRQRRRQQRRRLCRARPSGGMAMDPLSDLQDDLTFDNTSQALNQLKLTSLDDKNWPSDEMPDFPKSDDSKSSSPDPVTHLKWDDPYYDIARHQIVEVAGDDKYGRKIIVFSACRMPPSHQLDHVKLLEYLKHTLDQYVESDYTLLYLHHGLTSENKPSLSWLRDAYREFDRKYKKNIKALYIVHPTMFIKTLLILFKPLISFKFGRKIFYVNYLSELSEHVKLEQLGIPRQVLKYDDFLKSTQKSPATAPKPMPPRPPLPNQQFGVSLQHLQEKSNEPEHLPLVLRETIAYLQVHALTTEGIFRRSANTQVVREVQQKYNMGLPVSFEQYDDVHLPAVILKTFLRELPEPLLTFDLYPHVVNFLNIDEGQRVAVTLQVLRTLPEENMQVLRFLTAFLVQISSHSDQNKMTNTNLAVVFGPNLLWAKDAAITLKAINPINTFTKFLLDHQAELFPASEGP</sequence>
<dbReference type="Gene3D" id="1.10.555.10">
    <property type="entry name" value="Rho GTPase activation protein"/>
    <property type="match status" value="1"/>
</dbReference>
<evidence type="ECO:0000256" key="1">
    <source>
        <dbReference type="ARBA" id="ARBA00022468"/>
    </source>
</evidence>
<dbReference type="GO" id="GO:0005929">
    <property type="term" value="C:cilium"/>
    <property type="evidence" value="ECO:0007669"/>
    <property type="project" value="Ensembl"/>
</dbReference>
<dbReference type="GO" id="GO:0033572">
    <property type="term" value="P:transferrin transport"/>
    <property type="evidence" value="ECO:0007669"/>
    <property type="project" value="Ensembl"/>
</dbReference>
<dbReference type="GO" id="GO:0005886">
    <property type="term" value="C:plasma membrane"/>
    <property type="evidence" value="ECO:0007669"/>
    <property type="project" value="Ensembl"/>
</dbReference>
<feature type="domain" description="CRAL-TRIO" evidence="3">
    <location>
        <begin position="181"/>
        <end position="336"/>
    </location>
</feature>
<dbReference type="GO" id="GO:0048471">
    <property type="term" value="C:perinuclear region of cytoplasm"/>
    <property type="evidence" value="ECO:0007669"/>
    <property type="project" value="Ensembl"/>
</dbReference>